<organism evidence="2">
    <name type="scientific">Culex pipiens</name>
    <name type="common">House mosquito</name>
    <dbReference type="NCBI Taxonomy" id="7175"/>
    <lineage>
        <taxon>Eukaryota</taxon>
        <taxon>Metazoa</taxon>
        <taxon>Ecdysozoa</taxon>
        <taxon>Arthropoda</taxon>
        <taxon>Hexapoda</taxon>
        <taxon>Insecta</taxon>
        <taxon>Pterygota</taxon>
        <taxon>Neoptera</taxon>
        <taxon>Endopterygota</taxon>
        <taxon>Diptera</taxon>
        <taxon>Nematocera</taxon>
        <taxon>Culicoidea</taxon>
        <taxon>Culicidae</taxon>
        <taxon>Culicinae</taxon>
        <taxon>Culicini</taxon>
        <taxon>Culex</taxon>
        <taxon>Culex</taxon>
    </lineage>
</organism>
<feature type="compositionally biased region" description="Basic residues" evidence="1">
    <location>
        <begin position="14"/>
        <end position="23"/>
    </location>
</feature>
<dbReference type="EMBL" id="HBUE01070473">
    <property type="protein sequence ID" value="CAG6472369.1"/>
    <property type="molecule type" value="Transcribed_RNA"/>
</dbReference>
<proteinExistence type="predicted"/>
<evidence type="ECO:0000313" key="2">
    <source>
        <dbReference type="EMBL" id="CAG6472369.1"/>
    </source>
</evidence>
<feature type="region of interest" description="Disordered" evidence="1">
    <location>
        <begin position="1"/>
        <end position="23"/>
    </location>
</feature>
<sequence length="167" mass="18776">MLLRVAPGSPPHPPHSKLPKLHAHPRWCSMERSAGLTQTRREERIFALKVAWLCHRSEVARSHPLDGNLTMLWSGGQRSKSRFNRRSLSGVTSRALQVMRMLGREARGVGWELRSSQSANRAGDRACAAGAPPSRDQRVCGCNPRWHQSGPRISFFVKERCDWLGCS</sequence>
<protein>
    <submittedName>
        <fullName evidence="2">(northern house mosquito) hypothetical protein</fullName>
    </submittedName>
</protein>
<dbReference type="AlphaFoldDB" id="A0A8D8BE49"/>
<name>A0A8D8BE49_CULPI</name>
<reference evidence="2" key="1">
    <citation type="submission" date="2021-05" db="EMBL/GenBank/DDBJ databases">
        <authorList>
            <person name="Alioto T."/>
            <person name="Alioto T."/>
            <person name="Gomez Garrido J."/>
        </authorList>
    </citation>
    <scope>NUCLEOTIDE SEQUENCE</scope>
</reference>
<evidence type="ECO:0000256" key="1">
    <source>
        <dbReference type="SAM" id="MobiDB-lite"/>
    </source>
</evidence>
<accession>A0A8D8BE49</accession>